<dbReference type="EMBL" id="ACZR01000001">
    <property type="protein sequence ID" value="EEX51220.1"/>
    <property type="molecule type" value="Genomic_DNA"/>
</dbReference>
<evidence type="ECO:0000313" key="2">
    <source>
        <dbReference type="Proteomes" id="UP000005519"/>
    </source>
</evidence>
<name>C9PM00_9PAST</name>
<gene>
    <name evidence="1" type="ORF">HMPREF0621_0024</name>
</gene>
<evidence type="ECO:0000313" key="1">
    <source>
        <dbReference type="EMBL" id="EEX51220.1"/>
    </source>
</evidence>
<keyword evidence="2" id="KW-1185">Reference proteome</keyword>
<comment type="caution">
    <text evidence="1">The sequence shown here is derived from an EMBL/GenBank/DDBJ whole genome shotgun (WGS) entry which is preliminary data.</text>
</comment>
<reference evidence="1 2" key="1">
    <citation type="submission" date="2009-10" db="EMBL/GenBank/DDBJ databases">
        <authorList>
            <person name="Muzny D."/>
            <person name="Qin X."/>
            <person name="Deng J."/>
            <person name="Jiang H."/>
            <person name="Liu Y."/>
            <person name="Qu J."/>
            <person name="Song X.-Z."/>
            <person name="Zhang L."/>
            <person name="Thornton R."/>
            <person name="Coyle M."/>
            <person name="Francisco L."/>
            <person name="Jackson L."/>
            <person name="Javaid M."/>
            <person name="Korchina V."/>
            <person name="Kovar C."/>
            <person name="Mata R."/>
            <person name="Mathew T."/>
            <person name="Ngo R."/>
            <person name="Nguyen L."/>
            <person name="Nguyen N."/>
            <person name="Okwuonu G."/>
            <person name="Ongeri F."/>
            <person name="Pham C."/>
            <person name="Simmons D."/>
            <person name="Wilczek-Boney K."/>
            <person name="Hale W."/>
            <person name="Jakkamsetti A."/>
            <person name="Pham P."/>
            <person name="Ruth R."/>
            <person name="San Lucas F."/>
            <person name="Warren J."/>
            <person name="Zhang J."/>
            <person name="Zhao Z."/>
            <person name="Zhou C."/>
            <person name="Zhu D."/>
            <person name="Lee S."/>
            <person name="Bess C."/>
            <person name="Blankenburg K."/>
            <person name="Forbes L."/>
            <person name="Fu Q."/>
            <person name="Gubbala S."/>
            <person name="Hirani K."/>
            <person name="Jayaseelan J.C."/>
            <person name="Lara F."/>
            <person name="Munidasa M."/>
            <person name="Palculict T."/>
            <person name="Patil S."/>
            <person name="Pu L.-L."/>
            <person name="Saada N."/>
            <person name="Tang L."/>
            <person name="Weissenberger G."/>
            <person name="Zhu Y."/>
            <person name="Hemphill L."/>
            <person name="Shang Y."/>
            <person name="Youmans B."/>
            <person name="Ayvaz T."/>
            <person name="Ross M."/>
            <person name="Santibanez J."/>
            <person name="Aqrawi P."/>
            <person name="Gross S."/>
            <person name="Joshi V."/>
            <person name="Fowler G."/>
            <person name="Nazareth L."/>
            <person name="Reid J."/>
            <person name="Worley K."/>
            <person name="Petrosino J."/>
            <person name="Highlander S."/>
            <person name="Gibbs R."/>
        </authorList>
    </citation>
    <scope>NUCLEOTIDE SEQUENCE [LARGE SCALE GENOMIC DNA]</scope>
    <source>
        <strain evidence="1 2">ATCC 43325</strain>
    </source>
</reference>
<accession>C9PM00</accession>
<organism evidence="1 2">
    <name type="scientific">Pasteurella dagmatis ATCC 43325</name>
    <dbReference type="NCBI Taxonomy" id="667128"/>
    <lineage>
        <taxon>Bacteria</taxon>
        <taxon>Pseudomonadati</taxon>
        <taxon>Pseudomonadota</taxon>
        <taxon>Gammaproteobacteria</taxon>
        <taxon>Pasteurellales</taxon>
        <taxon>Pasteurellaceae</taxon>
        <taxon>Pasteurella</taxon>
    </lineage>
</organism>
<dbReference type="HOGENOM" id="CLU_2881865_0_0_6"/>
<dbReference type="AlphaFoldDB" id="C9PM00"/>
<dbReference type="Proteomes" id="UP000005519">
    <property type="component" value="Unassembled WGS sequence"/>
</dbReference>
<sequence>MKEIAIPKASVNKPILRFAIAEEATIGKIGKTQGDRVVSNPANKLNPKTVILMSILFPVYLLW</sequence>
<proteinExistence type="predicted"/>
<protein>
    <submittedName>
        <fullName evidence="1">Uncharacterized protein</fullName>
    </submittedName>
</protein>